<dbReference type="EMBL" id="JANLCJ010000635">
    <property type="protein sequence ID" value="MCS5737362.1"/>
    <property type="molecule type" value="Genomic_DNA"/>
</dbReference>
<accession>A0ABT2HBP3</accession>
<feature type="non-terminal residue" evidence="1">
    <location>
        <position position="1"/>
    </location>
</feature>
<dbReference type="Proteomes" id="UP001165586">
    <property type="component" value="Unassembled WGS sequence"/>
</dbReference>
<comment type="caution">
    <text evidence="1">The sequence shown here is derived from an EMBL/GenBank/DDBJ whole genome shotgun (WGS) entry which is preliminary data.</text>
</comment>
<gene>
    <name evidence="1" type="ORF">N1032_26885</name>
</gene>
<dbReference type="RefSeq" id="WP_259543738.1">
    <property type="nucleotide sequence ID" value="NZ_JANLCJ010000635.1"/>
</dbReference>
<sequence>DSVGQIDDGSYQYLLNQVQVLNITTAPVKEDILNSGVRYDIVIAKWVSDATSVTVTDAREYVESKSTYLAPVGYASVIHSGDGKAVTLTKAGGGNWSLTVKGQAIKPVSVFDHNKVDVVVNNDGPSIKITNKSKNPLLLKHSLVCAIGKNTTATPYKWNINSIIASRGVVGDTNYAGTDMDKPPGQGVV</sequence>
<name>A0ABT2HBP3_9MICO</name>
<feature type="non-terminal residue" evidence="1">
    <location>
        <position position="189"/>
    </location>
</feature>
<proteinExistence type="predicted"/>
<organism evidence="1 2">
    <name type="scientific">Herbiconiux daphne</name>
    <dbReference type="NCBI Taxonomy" id="2970914"/>
    <lineage>
        <taxon>Bacteria</taxon>
        <taxon>Bacillati</taxon>
        <taxon>Actinomycetota</taxon>
        <taxon>Actinomycetes</taxon>
        <taxon>Micrococcales</taxon>
        <taxon>Microbacteriaceae</taxon>
        <taxon>Herbiconiux</taxon>
    </lineage>
</organism>
<protein>
    <submittedName>
        <fullName evidence="1">Uncharacterized protein</fullName>
    </submittedName>
</protein>
<reference evidence="1" key="1">
    <citation type="submission" date="2022-08" db="EMBL/GenBank/DDBJ databases">
        <authorList>
            <person name="Deng Y."/>
            <person name="Han X.-F."/>
            <person name="Zhang Y.-Q."/>
        </authorList>
    </citation>
    <scope>NUCLEOTIDE SEQUENCE</scope>
    <source>
        <strain evidence="1">CPCC 203386</strain>
    </source>
</reference>
<evidence type="ECO:0000313" key="1">
    <source>
        <dbReference type="EMBL" id="MCS5737362.1"/>
    </source>
</evidence>
<evidence type="ECO:0000313" key="2">
    <source>
        <dbReference type="Proteomes" id="UP001165586"/>
    </source>
</evidence>
<keyword evidence="2" id="KW-1185">Reference proteome</keyword>